<accession>A0A1V9XN30</accession>
<keyword evidence="7 10" id="KW-0443">Lipid metabolism</keyword>
<gene>
    <name evidence="11" type="ORF">BIW11_08799</name>
</gene>
<feature type="transmembrane region" description="Helical" evidence="10">
    <location>
        <begin position="109"/>
        <end position="132"/>
    </location>
</feature>
<keyword evidence="6 10" id="KW-1133">Transmembrane helix</keyword>
<evidence type="ECO:0000256" key="4">
    <source>
        <dbReference type="ARBA" id="ARBA00022692"/>
    </source>
</evidence>
<evidence type="ECO:0000256" key="3">
    <source>
        <dbReference type="ARBA" id="ARBA00022679"/>
    </source>
</evidence>
<keyword evidence="12" id="KW-1185">Reference proteome</keyword>
<dbReference type="EC" id="2.3.1.199" evidence="10"/>
<feature type="transmembrane region" description="Helical" evidence="10">
    <location>
        <begin position="57"/>
        <end position="74"/>
    </location>
</feature>
<feature type="transmembrane region" description="Helical" evidence="10">
    <location>
        <begin position="144"/>
        <end position="160"/>
    </location>
</feature>
<comment type="catalytic activity">
    <reaction evidence="10">
        <text>a very-long-chain acyl-CoA + malonyl-CoA + H(+) = a very-long-chain 3-oxoacyl-CoA + CO2 + CoA</text>
        <dbReference type="Rhea" id="RHEA:32727"/>
        <dbReference type="ChEBI" id="CHEBI:15378"/>
        <dbReference type="ChEBI" id="CHEBI:16526"/>
        <dbReference type="ChEBI" id="CHEBI:57287"/>
        <dbReference type="ChEBI" id="CHEBI:57384"/>
        <dbReference type="ChEBI" id="CHEBI:90725"/>
        <dbReference type="ChEBI" id="CHEBI:90736"/>
        <dbReference type="EC" id="2.3.1.199"/>
    </reaction>
</comment>
<dbReference type="GO" id="GO:0005789">
    <property type="term" value="C:endoplasmic reticulum membrane"/>
    <property type="evidence" value="ECO:0007669"/>
    <property type="project" value="TreeGrafter"/>
</dbReference>
<dbReference type="GO" id="GO:0042761">
    <property type="term" value="P:very long-chain fatty acid biosynthetic process"/>
    <property type="evidence" value="ECO:0007669"/>
    <property type="project" value="TreeGrafter"/>
</dbReference>
<feature type="transmembrane region" description="Helical" evidence="10">
    <location>
        <begin position="201"/>
        <end position="219"/>
    </location>
</feature>
<evidence type="ECO:0000256" key="9">
    <source>
        <dbReference type="ARBA" id="ARBA00023160"/>
    </source>
</evidence>
<feature type="transmembrane region" description="Helical" evidence="10">
    <location>
        <begin position="231"/>
        <end position="251"/>
    </location>
</feature>
<dbReference type="Proteomes" id="UP000192247">
    <property type="component" value="Unassembled WGS sequence"/>
</dbReference>
<evidence type="ECO:0000313" key="12">
    <source>
        <dbReference type="Proteomes" id="UP000192247"/>
    </source>
</evidence>
<dbReference type="Pfam" id="PF01151">
    <property type="entry name" value="ELO"/>
    <property type="match status" value="1"/>
</dbReference>
<dbReference type="PANTHER" id="PTHR11157">
    <property type="entry name" value="FATTY ACID ACYL TRANSFERASE-RELATED"/>
    <property type="match status" value="1"/>
</dbReference>
<dbReference type="PANTHER" id="PTHR11157:SF126">
    <property type="entry name" value="ELONGATION OF VERY LONG CHAIN FATTY ACIDS PROTEIN"/>
    <property type="match status" value="1"/>
</dbReference>
<evidence type="ECO:0000256" key="7">
    <source>
        <dbReference type="ARBA" id="ARBA00023098"/>
    </source>
</evidence>
<keyword evidence="9 10" id="KW-0275">Fatty acid biosynthesis</keyword>
<dbReference type="InterPro" id="IPR002076">
    <property type="entry name" value="ELO_fam"/>
</dbReference>
<comment type="subcellular location">
    <subcellularLocation>
        <location evidence="1">Membrane</location>
        <topology evidence="1">Multi-pass membrane protein</topology>
    </subcellularLocation>
</comment>
<dbReference type="GO" id="GO:0030148">
    <property type="term" value="P:sphingolipid biosynthetic process"/>
    <property type="evidence" value="ECO:0007669"/>
    <property type="project" value="TreeGrafter"/>
</dbReference>
<evidence type="ECO:0000256" key="1">
    <source>
        <dbReference type="ARBA" id="ARBA00004141"/>
    </source>
</evidence>
<keyword evidence="5 10" id="KW-0276">Fatty acid metabolism</keyword>
<keyword evidence="2 10" id="KW-0444">Lipid biosynthesis</keyword>
<reference evidence="11 12" key="1">
    <citation type="journal article" date="2017" name="Gigascience">
        <title>Draft genome of the honey bee ectoparasitic mite, Tropilaelaps mercedesae, is shaped by the parasitic life history.</title>
        <authorList>
            <person name="Dong X."/>
            <person name="Armstrong S.D."/>
            <person name="Xia D."/>
            <person name="Makepeace B.L."/>
            <person name="Darby A.C."/>
            <person name="Kadowaki T."/>
        </authorList>
    </citation>
    <scope>NUCLEOTIDE SEQUENCE [LARGE SCALE GENOMIC DNA]</scope>
    <source>
        <strain evidence="11">Wuxi-XJTLU</strain>
    </source>
</reference>
<dbReference type="GO" id="GO:0019367">
    <property type="term" value="P:fatty acid elongation, saturated fatty acid"/>
    <property type="evidence" value="ECO:0007669"/>
    <property type="project" value="TreeGrafter"/>
</dbReference>
<dbReference type="OrthoDB" id="434092at2759"/>
<feature type="transmembrane region" description="Helical" evidence="10">
    <location>
        <begin position="20"/>
        <end position="36"/>
    </location>
</feature>
<sequence length="274" mass="32042">MELMGDLPRDPRLKGLLFEYPSVMLGIVCTYIAFSLKFGPDFMRSRTPYNVGAAKRVYYVVQIITNMWFAYHAIEFTWRHWHDDRLAGLCGPAMVLRPEFEHREAVDQLLVVCLFYFYTRFVDLGGTLLYIFAKELSRVSFMHVYHHAIVAFTGYVYLRSGWSHTLFYGSIANSIVHVAMYTYFTLANFPLIKPYLRWKRYLTLVQILQFAFIGFQMVAGVRKGCGCPSTVLYFNLSQVFVFIVLFSRFYLKKNTDRTDATAENSRQSKELKRN</sequence>
<dbReference type="AlphaFoldDB" id="A0A1V9XN30"/>
<feature type="transmembrane region" description="Helical" evidence="10">
    <location>
        <begin position="166"/>
        <end position="189"/>
    </location>
</feature>
<evidence type="ECO:0000256" key="8">
    <source>
        <dbReference type="ARBA" id="ARBA00023136"/>
    </source>
</evidence>
<name>A0A1V9XN30_9ACAR</name>
<keyword evidence="3 10" id="KW-0808">Transferase</keyword>
<dbReference type="InParanoid" id="A0A1V9XN30"/>
<dbReference type="FunCoup" id="A0A1V9XN30">
    <property type="interactions" value="60"/>
</dbReference>
<keyword evidence="8 10" id="KW-0472">Membrane</keyword>
<comment type="similarity">
    <text evidence="10">Belongs to the ELO family.</text>
</comment>
<evidence type="ECO:0000256" key="2">
    <source>
        <dbReference type="ARBA" id="ARBA00022516"/>
    </source>
</evidence>
<evidence type="ECO:0000313" key="11">
    <source>
        <dbReference type="EMBL" id="OQR74861.1"/>
    </source>
</evidence>
<evidence type="ECO:0000256" key="5">
    <source>
        <dbReference type="ARBA" id="ARBA00022832"/>
    </source>
</evidence>
<dbReference type="GO" id="GO:0034626">
    <property type="term" value="P:fatty acid elongation, polyunsaturated fatty acid"/>
    <property type="evidence" value="ECO:0007669"/>
    <property type="project" value="TreeGrafter"/>
</dbReference>
<dbReference type="GO" id="GO:0009922">
    <property type="term" value="F:fatty acid elongase activity"/>
    <property type="evidence" value="ECO:0007669"/>
    <property type="project" value="UniProtKB-EC"/>
</dbReference>
<dbReference type="GO" id="GO:0034625">
    <property type="term" value="P:fatty acid elongation, monounsaturated fatty acid"/>
    <property type="evidence" value="ECO:0007669"/>
    <property type="project" value="TreeGrafter"/>
</dbReference>
<protein>
    <recommendedName>
        <fullName evidence="10">Elongation of very long chain fatty acids protein</fullName>
        <ecNumber evidence="10">2.3.1.199</ecNumber>
    </recommendedName>
    <alternativeName>
        <fullName evidence="10">Very-long-chain 3-oxoacyl-CoA synthase</fullName>
    </alternativeName>
</protein>
<evidence type="ECO:0000256" key="10">
    <source>
        <dbReference type="RuleBase" id="RU361115"/>
    </source>
</evidence>
<evidence type="ECO:0000256" key="6">
    <source>
        <dbReference type="ARBA" id="ARBA00022989"/>
    </source>
</evidence>
<keyword evidence="4 10" id="KW-0812">Transmembrane</keyword>
<comment type="caution">
    <text evidence="11">The sequence shown here is derived from an EMBL/GenBank/DDBJ whole genome shotgun (WGS) entry which is preliminary data.</text>
</comment>
<dbReference type="EMBL" id="MNPL01007251">
    <property type="protein sequence ID" value="OQR74861.1"/>
    <property type="molecule type" value="Genomic_DNA"/>
</dbReference>
<proteinExistence type="inferred from homology"/>
<organism evidence="11 12">
    <name type="scientific">Tropilaelaps mercedesae</name>
    <dbReference type="NCBI Taxonomy" id="418985"/>
    <lineage>
        <taxon>Eukaryota</taxon>
        <taxon>Metazoa</taxon>
        <taxon>Ecdysozoa</taxon>
        <taxon>Arthropoda</taxon>
        <taxon>Chelicerata</taxon>
        <taxon>Arachnida</taxon>
        <taxon>Acari</taxon>
        <taxon>Parasitiformes</taxon>
        <taxon>Mesostigmata</taxon>
        <taxon>Gamasina</taxon>
        <taxon>Dermanyssoidea</taxon>
        <taxon>Laelapidae</taxon>
        <taxon>Tropilaelaps</taxon>
    </lineage>
</organism>